<evidence type="ECO:0000256" key="6">
    <source>
        <dbReference type="ARBA" id="ARBA00023121"/>
    </source>
</evidence>
<dbReference type="Pfam" id="PF21392">
    <property type="entry name" value="COQ9_N"/>
    <property type="match status" value="1"/>
</dbReference>
<name>A0A9W4I357_PENOL</name>
<evidence type="ECO:0000259" key="11">
    <source>
        <dbReference type="Pfam" id="PF21392"/>
    </source>
</evidence>
<dbReference type="NCBIfam" id="TIGR02396">
    <property type="entry name" value="diverge_rpsU"/>
    <property type="match status" value="1"/>
</dbReference>
<sequence length="324" mass="36446">MRTECLSRDPCTVFILLAHGPTPISISEFHFLRHLRNLRNNMAHLARTLTRRVTPSLSILRQTPTLSTALHLTRQPRNQTQQTLTPRRTYHSNLHPRLPDHEYTNSQTVILTAALNHVPTHGFTKESLALGARDTGFLDVSVQLLPRAEFDLILFYLASRRGILRAKVEEGGLFRRLAAERGKDVFELSVEERVRGLLLERLRMNSEVKHVWQDALAQMSLLSNIPLSLGELHALASDILTLAGDDSVDVNWYTNRVAVSAIYASAEVVMTRDPTADLVETEEFVDRRFEDRKAIANKLIGIGQCAGFGWNTAVGLGRSWGLKI</sequence>
<dbReference type="FunFam" id="1.10.357.10:FF:000004">
    <property type="entry name" value="Ubiquinone biosynthesis protein COQ9, mitochondrial"/>
    <property type="match status" value="1"/>
</dbReference>
<evidence type="ECO:0000256" key="3">
    <source>
        <dbReference type="ARBA" id="ARBA00010766"/>
    </source>
</evidence>
<evidence type="ECO:0000256" key="9">
    <source>
        <dbReference type="SAM" id="MobiDB-lite"/>
    </source>
</evidence>
<keyword evidence="5" id="KW-0809">Transit peptide</keyword>
<organism evidence="12 13">
    <name type="scientific">Penicillium olsonii</name>
    <dbReference type="NCBI Taxonomy" id="99116"/>
    <lineage>
        <taxon>Eukaryota</taxon>
        <taxon>Fungi</taxon>
        <taxon>Dikarya</taxon>
        <taxon>Ascomycota</taxon>
        <taxon>Pezizomycotina</taxon>
        <taxon>Eurotiomycetes</taxon>
        <taxon>Eurotiomycetidae</taxon>
        <taxon>Eurotiales</taxon>
        <taxon>Aspergillaceae</taxon>
        <taxon>Penicillium</taxon>
    </lineage>
</organism>
<accession>A0A9W4I357</accession>
<keyword evidence="4 8" id="KW-0831">Ubiquinone biosynthesis</keyword>
<dbReference type="GO" id="GO:0005743">
    <property type="term" value="C:mitochondrial inner membrane"/>
    <property type="evidence" value="ECO:0007669"/>
    <property type="project" value="TreeGrafter"/>
</dbReference>
<feature type="compositionally biased region" description="Polar residues" evidence="9">
    <location>
        <begin position="75"/>
        <end position="86"/>
    </location>
</feature>
<comment type="similarity">
    <text evidence="3 8">Belongs to the COQ9 family.</text>
</comment>
<dbReference type="InterPro" id="IPR048674">
    <property type="entry name" value="COQ9_HTH"/>
</dbReference>
<dbReference type="GO" id="GO:0008289">
    <property type="term" value="F:lipid binding"/>
    <property type="evidence" value="ECO:0007669"/>
    <property type="project" value="UniProtKB-UniRule"/>
</dbReference>
<evidence type="ECO:0000313" key="13">
    <source>
        <dbReference type="Proteomes" id="UP001153618"/>
    </source>
</evidence>
<comment type="function">
    <text evidence="8">Membrane-associated protein that warps the membrane surface to access and bind aromatic isoprenes with high specificity, including ubiquinone (CoQ) isoprene intermediates and presents them directly to Coq7, therefore facilitating the Coq7-mediated hydroxylase step. Participates in the biosynthesis of coenzyme Q, also named ubiquinone, an essential lipid-soluble electron transporter for aerobic cellular respiration.</text>
</comment>
<evidence type="ECO:0000256" key="8">
    <source>
        <dbReference type="RuleBase" id="RU366063"/>
    </source>
</evidence>
<evidence type="ECO:0000259" key="10">
    <source>
        <dbReference type="Pfam" id="PF08511"/>
    </source>
</evidence>
<feature type="domain" description="COQ9 C-terminal" evidence="10">
    <location>
        <begin position="226"/>
        <end position="295"/>
    </location>
</feature>
<comment type="pathway">
    <text evidence="2 8">Cofactor biosynthesis; ubiquinone biosynthesis.</text>
</comment>
<comment type="subcellular location">
    <subcellularLocation>
        <location evidence="1 8">Mitochondrion</location>
    </subcellularLocation>
</comment>
<evidence type="ECO:0000256" key="1">
    <source>
        <dbReference type="ARBA" id="ARBA00004173"/>
    </source>
</evidence>
<dbReference type="EMBL" id="CAJVOS010000049">
    <property type="protein sequence ID" value="CAG8205594.1"/>
    <property type="molecule type" value="Genomic_DNA"/>
</dbReference>
<evidence type="ECO:0000256" key="5">
    <source>
        <dbReference type="ARBA" id="ARBA00022946"/>
    </source>
</evidence>
<feature type="domain" description="Ubiquinone biosynthesis protein COQ9 HTH" evidence="11">
    <location>
        <begin position="107"/>
        <end position="132"/>
    </location>
</feature>
<reference evidence="12" key="1">
    <citation type="submission" date="2021-07" db="EMBL/GenBank/DDBJ databases">
        <authorList>
            <person name="Branca A.L. A."/>
        </authorList>
    </citation>
    <scope>NUCLEOTIDE SEQUENCE</scope>
</reference>
<proteinExistence type="inferred from homology"/>
<keyword evidence="6 8" id="KW-0446">Lipid-binding</keyword>
<dbReference type="PANTHER" id="PTHR21427:SF19">
    <property type="entry name" value="UBIQUINONE BIOSYNTHESIS PROTEIN COQ9, MITOCHONDRIAL"/>
    <property type="match status" value="1"/>
</dbReference>
<dbReference type="OrthoDB" id="619536at2759"/>
<dbReference type="InterPro" id="IPR013718">
    <property type="entry name" value="COQ9_C"/>
</dbReference>
<dbReference type="GO" id="GO:0006744">
    <property type="term" value="P:ubiquinone biosynthetic process"/>
    <property type="evidence" value="ECO:0007669"/>
    <property type="project" value="UniProtKB-UniRule"/>
</dbReference>
<evidence type="ECO:0000256" key="7">
    <source>
        <dbReference type="ARBA" id="ARBA00023128"/>
    </source>
</evidence>
<feature type="region of interest" description="Disordered" evidence="9">
    <location>
        <begin position="75"/>
        <end position="98"/>
    </location>
</feature>
<gene>
    <name evidence="12" type="ORF">POLS_LOCUS7668</name>
</gene>
<dbReference type="InterPro" id="IPR012762">
    <property type="entry name" value="Ubiq_biosynth_COQ9"/>
</dbReference>
<comment type="caution">
    <text evidence="12">The sequence shown here is derived from an EMBL/GenBank/DDBJ whole genome shotgun (WGS) entry which is preliminary data.</text>
</comment>
<dbReference type="AlphaFoldDB" id="A0A9W4I357"/>
<evidence type="ECO:0000313" key="12">
    <source>
        <dbReference type="EMBL" id="CAG8205594.1"/>
    </source>
</evidence>
<keyword evidence="7 8" id="KW-0496">Mitochondrion</keyword>
<dbReference type="PANTHER" id="PTHR21427">
    <property type="entry name" value="UBIQUINONE BIOSYNTHESIS PROTEIN COQ9, MITOCHONDRIAL"/>
    <property type="match status" value="1"/>
</dbReference>
<dbReference type="Pfam" id="PF08511">
    <property type="entry name" value="COQ9"/>
    <property type="match status" value="1"/>
</dbReference>
<dbReference type="Gene3D" id="1.10.357.10">
    <property type="entry name" value="Tetracycline Repressor, domain 2"/>
    <property type="match status" value="1"/>
</dbReference>
<keyword evidence="13" id="KW-1185">Reference proteome</keyword>
<evidence type="ECO:0000256" key="2">
    <source>
        <dbReference type="ARBA" id="ARBA00004749"/>
    </source>
</evidence>
<protein>
    <recommendedName>
        <fullName evidence="8">Ubiquinone biosynthesis protein</fullName>
    </recommendedName>
</protein>
<dbReference type="Proteomes" id="UP001153618">
    <property type="component" value="Unassembled WGS sequence"/>
</dbReference>
<evidence type="ECO:0000256" key="4">
    <source>
        <dbReference type="ARBA" id="ARBA00022688"/>
    </source>
</evidence>